<accession>A0ABQ9G4F0</accession>
<gene>
    <name evidence="1" type="ORF">PR048_032940</name>
</gene>
<keyword evidence="2" id="KW-1185">Reference proteome</keyword>
<dbReference type="EMBL" id="JARBHB010000016">
    <property type="protein sequence ID" value="KAJ8867078.1"/>
    <property type="molecule type" value="Genomic_DNA"/>
</dbReference>
<organism evidence="1 2">
    <name type="scientific">Dryococelus australis</name>
    <dbReference type="NCBI Taxonomy" id="614101"/>
    <lineage>
        <taxon>Eukaryota</taxon>
        <taxon>Metazoa</taxon>
        <taxon>Ecdysozoa</taxon>
        <taxon>Arthropoda</taxon>
        <taxon>Hexapoda</taxon>
        <taxon>Insecta</taxon>
        <taxon>Pterygota</taxon>
        <taxon>Neoptera</taxon>
        <taxon>Polyneoptera</taxon>
        <taxon>Phasmatodea</taxon>
        <taxon>Verophasmatodea</taxon>
        <taxon>Anareolatae</taxon>
        <taxon>Phasmatidae</taxon>
        <taxon>Eurycanthinae</taxon>
        <taxon>Dryococelus</taxon>
    </lineage>
</organism>
<name>A0ABQ9G4F0_9NEOP</name>
<reference evidence="1 2" key="1">
    <citation type="submission" date="2023-02" db="EMBL/GenBank/DDBJ databases">
        <title>LHISI_Scaffold_Assembly.</title>
        <authorList>
            <person name="Stuart O.P."/>
            <person name="Cleave R."/>
            <person name="Magrath M.J.L."/>
            <person name="Mikheyev A.S."/>
        </authorList>
    </citation>
    <scope>NUCLEOTIDE SEQUENCE [LARGE SCALE GENOMIC DNA]</scope>
    <source>
        <strain evidence="1">Daus_M_001</strain>
        <tissue evidence="1">Leg muscle</tissue>
    </source>
</reference>
<evidence type="ECO:0000313" key="1">
    <source>
        <dbReference type="EMBL" id="KAJ8867078.1"/>
    </source>
</evidence>
<dbReference type="Proteomes" id="UP001159363">
    <property type="component" value="Chromosome 15"/>
</dbReference>
<sequence>MEGERKWSNYYCNPYNKKEHWLRSVTENMVSLNYAIERHMKICTSQEKFSNPEDIGLQPGRSEETQPGSSILIHLHAALDH</sequence>
<comment type="caution">
    <text evidence="1">The sequence shown here is derived from an EMBL/GenBank/DDBJ whole genome shotgun (WGS) entry which is preliminary data.</text>
</comment>
<proteinExistence type="predicted"/>
<protein>
    <submittedName>
        <fullName evidence="1">Uncharacterized protein</fullName>
    </submittedName>
</protein>
<evidence type="ECO:0000313" key="2">
    <source>
        <dbReference type="Proteomes" id="UP001159363"/>
    </source>
</evidence>